<organism evidence="1 2">
    <name type="scientific">Homarus americanus</name>
    <name type="common">American lobster</name>
    <dbReference type="NCBI Taxonomy" id="6706"/>
    <lineage>
        <taxon>Eukaryota</taxon>
        <taxon>Metazoa</taxon>
        <taxon>Ecdysozoa</taxon>
        <taxon>Arthropoda</taxon>
        <taxon>Crustacea</taxon>
        <taxon>Multicrustacea</taxon>
        <taxon>Malacostraca</taxon>
        <taxon>Eumalacostraca</taxon>
        <taxon>Eucarida</taxon>
        <taxon>Decapoda</taxon>
        <taxon>Pleocyemata</taxon>
        <taxon>Astacidea</taxon>
        <taxon>Nephropoidea</taxon>
        <taxon>Nephropidae</taxon>
        <taxon>Homarus</taxon>
    </lineage>
</organism>
<proteinExistence type="predicted"/>
<keyword evidence="2" id="KW-1185">Reference proteome</keyword>
<evidence type="ECO:0000313" key="2">
    <source>
        <dbReference type="Proteomes" id="UP000747542"/>
    </source>
</evidence>
<dbReference type="AlphaFoldDB" id="A0A8J5JCX6"/>
<dbReference type="EMBL" id="JAHLQT010042002">
    <property type="protein sequence ID" value="KAG7155326.1"/>
    <property type="molecule type" value="Genomic_DNA"/>
</dbReference>
<name>A0A8J5JCX6_HOMAM</name>
<protein>
    <submittedName>
        <fullName evidence="1">Uncharacterized protein</fullName>
    </submittedName>
</protein>
<reference evidence="1" key="1">
    <citation type="journal article" date="2021" name="Sci. Adv.">
        <title>The American lobster genome reveals insights on longevity, neural, and immune adaptations.</title>
        <authorList>
            <person name="Polinski J.M."/>
            <person name="Zimin A.V."/>
            <person name="Clark K.F."/>
            <person name="Kohn A.B."/>
            <person name="Sadowski N."/>
            <person name="Timp W."/>
            <person name="Ptitsyn A."/>
            <person name="Khanna P."/>
            <person name="Romanova D.Y."/>
            <person name="Williams P."/>
            <person name="Greenwood S.J."/>
            <person name="Moroz L.L."/>
            <person name="Walt D.R."/>
            <person name="Bodnar A.G."/>
        </authorList>
    </citation>
    <scope>NUCLEOTIDE SEQUENCE</scope>
    <source>
        <strain evidence="1">GMGI-L3</strain>
    </source>
</reference>
<dbReference type="Proteomes" id="UP000747542">
    <property type="component" value="Unassembled WGS sequence"/>
</dbReference>
<sequence>MEIHKAIADFSEDLVLAYLKEQSEAVGIPCEFTACYNDDDDCRYTYNSDDERIRAGYSDLDDPGNIASTSRENEAEVFSFVDERHLWLTSAGEKVSTQ</sequence>
<comment type="caution">
    <text evidence="1">The sequence shown here is derived from an EMBL/GenBank/DDBJ whole genome shotgun (WGS) entry which is preliminary data.</text>
</comment>
<accession>A0A8J5JCX6</accession>
<evidence type="ECO:0000313" key="1">
    <source>
        <dbReference type="EMBL" id="KAG7155326.1"/>
    </source>
</evidence>
<feature type="non-terminal residue" evidence="1">
    <location>
        <position position="98"/>
    </location>
</feature>
<gene>
    <name evidence="1" type="ORF">Hamer_G024593</name>
</gene>